<gene>
    <name evidence="8" type="primary">LOC105912827</name>
</gene>
<dbReference type="Proteomes" id="UP000515152">
    <property type="component" value="Chromosome 1"/>
</dbReference>
<dbReference type="GO" id="GO:0015631">
    <property type="term" value="F:tubulin binding"/>
    <property type="evidence" value="ECO:0007669"/>
    <property type="project" value="TreeGrafter"/>
</dbReference>
<comment type="similarity">
    <text evidence="1">Belongs to the tubulin--tyrosine ligase family.</text>
</comment>
<keyword evidence="2" id="KW-0436">Ligase</keyword>
<evidence type="ECO:0000313" key="7">
    <source>
        <dbReference type="Proteomes" id="UP000515152"/>
    </source>
</evidence>
<dbReference type="InterPro" id="IPR004344">
    <property type="entry name" value="TTL/TTLL_fam"/>
</dbReference>
<protein>
    <submittedName>
        <fullName evidence="8">Tubulin polyglutamylase ttll6</fullName>
    </submittedName>
</protein>
<dbReference type="GO" id="GO:0036064">
    <property type="term" value="C:ciliary basal body"/>
    <property type="evidence" value="ECO:0007669"/>
    <property type="project" value="TreeGrafter"/>
</dbReference>
<dbReference type="RefSeq" id="XP_042564878.1">
    <property type="nucleotide sequence ID" value="XM_042708944.1"/>
</dbReference>
<keyword evidence="3" id="KW-0493">Microtubule</keyword>
<name>A0A8M1KR50_CLUHA</name>
<dbReference type="GO" id="GO:0005874">
    <property type="term" value="C:microtubule"/>
    <property type="evidence" value="ECO:0007669"/>
    <property type="project" value="UniProtKB-KW"/>
</dbReference>
<organism evidence="7 8">
    <name type="scientific">Clupea harengus</name>
    <name type="common">Atlantic herring</name>
    <dbReference type="NCBI Taxonomy" id="7950"/>
    <lineage>
        <taxon>Eukaryota</taxon>
        <taxon>Metazoa</taxon>
        <taxon>Chordata</taxon>
        <taxon>Craniata</taxon>
        <taxon>Vertebrata</taxon>
        <taxon>Euteleostomi</taxon>
        <taxon>Actinopterygii</taxon>
        <taxon>Neopterygii</taxon>
        <taxon>Teleostei</taxon>
        <taxon>Clupei</taxon>
        <taxon>Clupeiformes</taxon>
        <taxon>Clupeoidei</taxon>
        <taxon>Clupeidae</taxon>
        <taxon>Clupea</taxon>
    </lineage>
</organism>
<dbReference type="OrthoDB" id="202825at2759"/>
<proteinExistence type="inferred from homology"/>
<evidence type="ECO:0000313" key="8">
    <source>
        <dbReference type="RefSeq" id="XP_042564878.1"/>
    </source>
</evidence>
<dbReference type="PROSITE" id="PS51221">
    <property type="entry name" value="TTL"/>
    <property type="match status" value="1"/>
</dbReference>
<evidence type="ECO:0000256" key="5">
    <source>
        <dbReference type="ARBA" id="ARBA00022840"/>
    </source>
</evidence>
<evidence type="ECO:0000256" key="3">
    <source>
        <dbReference type="ARBA" id="ARBA00022701"/>
    </source>
</evidence>
<keyword evidence="7" id="KW-1185">Reference proteome</keyword>
<dbReference type="PANTHER" id="PTHR12241">
    <property type="entry name" value="TUBULIN POLYGLUTAMYLASE"/>
    <property type="match status" value="1"/>
</dbReference>
<dbReference type="GO" id="GO:0000226">
    <property type="term" value="P:microtubule cytoskeleton organization"/>
    <property type="evidence" value="ECO:0007669"/>
    <property type="project" value="TreeGrafter"/>
</dbReference>
<dbReference type="KEGG" id="char:105912827"/>
<dbReference type="Pfam" id="PF03133">
    <property type="entry name" value="TTL"/>
    <property type="match status" value="1"/>
</dbReference>
<accession>A0A8M1KR50</accession>
<dbReference type="FunFam" id="3.30.470.20:FF:000009">
    <property type="entry name" value="tubulin polyglutamylase TTLL5 isoform X1"/>
    <property type="match status" value="1"/>
</dbReference>
<sequence>MDMRGYQKINHFPGMTEICRKGLLARNMNRMFKCFPKEYNIFPRTWCLPTDHCDLQAYTRSKKHKIYICKPDSSSQGRGIFLTKSTKDIPSGEHMICQVYLSRPFLLDGFKFDLRIYVLVTSCDPLRIFLYEEGLARFCTTRYSHPKNHNLHDICMHLTNYAINKHSENFVRDDLAGSKRKLSTVLESMSCDPRKVLADIEDVVIKALIAAHPVLKHSYHTCFPRHTASGSGACFEILGFDVLLDHRLKPWLLEVNHSPSFTTDSRLDREVKDRMLYDTLVLINLGAYSPKQARQEEKNRLADRLQPRDVRHRLQQLRQASSIEHALTYEDKHLGGFRRIFPRSNASDYDKFFKHEGSCFQETITSRAREKCTRQQLLEIQERQGQKRKKACSLGESAWEKNRPQRCSRPRPPRFLPNLKMNPDKLTQPLERRGEDEEEEEEEEEKEEEEMRSHLLRELGVVQKVKRLFRNPQHSTQNQPCRVEDSRKNKYC</sequence>
<keyword evidence="4" id="KW-0547">Nucleotide-binding</keyword>
<feature type="region of interest" description="Disordered" evidence="6">
    <location>
        <begin position="401"/>
        <end position="454"/>
    </location>
</feature>
<dbReference type="GO" id="GO:0005524">
    <property type="term" value="F:ATP binding"/>
    <property type="evidence" value="ECO:0007669"/>
    <property type="project" value="UniProtKB-KW"/>
</dbReference>
<dbReference type="PANTHER" id="PTHR12241:SF161">
    <property type="entry name" value="TUBULIN POLYGLUTAMYLASE TTLL6"/>
    <property type="match status" value="1"/>
</dbReference>
<evidence type="ECO:0000256" key="2">
    <source>
        <dbReference type="ARBA" id="ARBA00022598"/>
    </source>
</evidence>
<feature type="compositionally biased region" description="Acidic residues" evidence="6">
    <location>
        <begin position="436"/>
        <end position="448"/>
    </location>
</feature>
<evidence type="ECO:0000256" key="1">
    <source>
        <dbReference type="ARBA" id="ARBA00006820"/>
    </source>
</evidence>
<reference evidence="8" key="1">
    <citation type="submission" date="2025-08" db="UniProtKB">
        <authorList>
            <consortium name="RefSeq"/>
        </authorList>
    </citation>
    <scope>IDENTIFICATION</scope>
</reference>
<dbReference type="GO" id="GO:0070740">
    <property type="term" value="F:tubulin-glutamic acid ligase activity"/>
    <property type="evidence" value="ECO:0007669"/>
    <property type="project" value="TreeGrafter"/>
</dbReference>
<dbReference type="GeneID" id="105912827"/>
<evidence type="ECO:0000256" key="6">
    <source>
        <dbReference type="SAM" id="MobiDB-lite"/>
    </source>
</evidence>
<keyword evidence="5" id="KW-0067">ATP-binding</keyword>
<dbReference type="AlphaFoldDB" id="A0A8M1KR50"/>
<feature type="region of interest" description="Disordered" evidence="6">
    <location>
        <begin position="468"/>
        <end position="492"/>
    </location>
</feature>
<evidence type="ECO:0000256" key="4">
    <source>
        <dbReference type="ARBA" id="ARBA00022741"/>
    </source>
</evidence>
<feature type="compositionally biased region" description="Basic and acidic residues" evidence="6">
    <location>
        <begin position="482"/>
        <end position="492"/>
    </location>
</feature>